<dbReference type="Gene3D" id="3.40.50.150">
    <property type="entry name" value="Vaccinia Virus protein VP39"/>
    <property type="match status" value="1"/>
</dbReference>
<keyword evidence="6 8" id="KW-0949">S-adenosyl-L-methionine</keyword>
<dbReference type="GO" id="GO:0016435">
    <property type="term" value="F:rRNA (guanine) methyltransferase activity"/>
    <property type="evidence" value="ECO:0007669"/>
    <property type="project" value="TreeGrafter"/>
</dbReference>
<dbReference type="HAMAP" id="MF_03163">
    <property type="entry name" value="RNA_methyltr_E_SPB1"/>
    <property type="match status" value="1"/>
</dbReference>
<comment type="subcellular location">
    <subcellularLocation>
        <location evidence="1 8">Nucleus</location>
        <location evidence="1 8">Nucleolus</location>
    </subcellularLocation>
</comment>
<evidence type="ECO:0000256" key="4">
    <source>
        <dbReference type="ARBA" id="ARBA00022603"/>
    </source>
</evidence>
<keyword evidence="4 8" id="KW-0489">Methyltransferase</keyword>
<evidence type="ECO:0000256" key="7">
    <source>
        <dbReference type="ARBA" id="ARBA00023242"/>
    </source>
</evidence>
<feature type="compositionally biased region" description="Basic and acidic residues" evidence="9">
    <location>
        <begin position="634"/>
        <end position="644"/>
    </location>
</feature>
<proteinExistence type="inferred from homology"/>
<feature type="compositionally biased region" description="Acidic residues" evidence="9">
    <location>
        <begin position="408"/>
        <end position="437"/>
    </location>
</feature>
<dbReference type="EMBL" id="FLQU01000394">
    <property type="protein sequence ID" value="SBS85102.1"/>
    <property type="molecule type" value="Genomic_DNA"/>
</dbReference>
<dbReference type="GO" id="GO:0008650">
    <property type="term" value="F:rRNA (uridine-2'-O-)-methyltransferase activity"/>
    <property type="evidence" value="ECO:0007669"/>
    <property type="project" value="TreeGrafter"/>
</dbReference>
<dbReference type="InterPro" id="IPR015507">
    <property type="entry name" value="rRNA-MeTfrase_E"/>
</dbReference>
<feature type="binding site" evidence="8">
    <location>
        <position position="58"/>
    </location>
    <ligand>
        <name>S-adenosyl-L-methionine</name>
        <dbReference type="ChEBI" id="CHEBI:59789"/>
    </ligand>
</feature>
<evidence type="ECO:0000256" key="9">
    <source>
        <dbReference type="SAM" id="MobiDB-lite"/>
    </source>
</evidence>
<dbReference type="InterPro" id="IPR002877">
    <property type="entry name" value="RNA_MeTrfase_FtsJ_dom"/>
</dbReference>
<evidence type="ECO:0000259" key="11">
    <source>
        <dbReference type="Pfam" id="PF07780"/>
    </source>
</evidence>
<dbReference type="PANTHER" id="PTHR10920:SF13">
    <property type="entry name" value="PRE-RRNA 2'-O-RIBOSE RNA METHYLTRANSFERASE FTSJ3"/>
    <property type="match status" value="1"/>
</dbReference>
<name>A0A1A8VWZ0_PLAOA</name>
<sequence length="1023" mass="118827">MGKKKKVGKERIDKYYKLAKSAGFRARSAFKLIQIAQKYNIFKDANVLIDLCAAPGGWLQVAYKNMKKSSTIIGVDLDPIRKIDNNVITIRSDITTIDCIKKIRSIIKSEKADVILNDGAPNVGTTYSYDSFNQNVLVLSSIKIAYTFLKKGGIFITKVFRNEEYISLIWVLEKLFGEVKHVKPRSSREISSEIYLIALNFLNIKIESKLFDYTYIFSSKFKDDSTKKNSAQLSDGNATDSSKEEGDEKDGKEKKKKKGLSTILKLKAKKNRQGYNVGDDYRATDVCKFINSDNYVDLIIKNNKFTFDENYKNSTDPLVKNTYDAIYNNKSTTEEIFHLCKDLKVLGKSDLFHLLKWRYKIKKGIIKNEQQSLPTAEAESSLKLEQQRSDSKTSTKATLHEEELSSSSDEEDVDEADVDEAEVDEAEVDEAEVDEAEVDKAEADEGDEINEFSKYIEKKEKREKKKKAKKLKKEQEKKRGNKSHKIDYDNDEVHFNKDMLKLLKKQKFEDHLDILTSSKNSDKLEINEGDNSSSENEEEANFNGNNNSKLQQLEYLVNLDYEKEKMKEKKKKEQKMNEENDTEKMTRRKRAMEFKNEELMKIQKIMELKNEEFMMKKKLKEYLSDNESVNNESGDDKDGSHLGEENESEEDYDEVEITPEKRHKYGKLLKQNEHIQKIVDKIIRIRKTVKEEEEEEGEAPNISRFFNQKIFSNIFSQLDAEMTNVEDAEGETELFEGNGVGRDDEKVEGNETENCEDIKEIDASKLPKIPLPEKLAKKERKKKLKEKYGNSELKMKNSTFSIVKTSESSQNVNEYFANLVKDEDELALIRYIGEKLIHKKSRMDLIDDSFNRNSCLEDAEILPNWFLEEEKIYRKPIIPIDKSVLDQYKSKINKITRMPIKKVIEAKMRNKKREIKKMKKLEAKIGKIEKDETDPFLKQKAITNILRKNKSEKKREKSYVVCTSRGSKIAKGKNKKGGKTKVTFVDKRLKKDKKAKRRIEKRKKNAPRVKYSKSNPFKFRKKI</sequence>
<feature type="compositionally biased region" description="Basic and acidic residues" evidence="9">
    <location>
        <begin position="380"/>
        <end position="403"/>
    </location>
</feature>
<dbReference type="Pfam" id="PF01728">
    <property type="entry name" value="FtsJ"/>
    <property type="match status" value="1"/>
</dbReference>
<keyword evidence="5 8" id="KW-0808">Transferase</keyword>
<evidence type="ECO:0000259" key="12">
    <source>
        <dbReference type="Pfam" id="PF11861"/>
    </source>
</evidence>
<dbReference type="GO" id="GO:0005730">
    <property type="term" value="C:nucleolus"/>
    <property type="evidence" value="ECO:0007669"/>
    <property type="project" value="UniProtKB-SubCell"/>
</dbReference>
<feature type="binding site" evidence="8">
    <location>
        <position position="76"/>
    </location>
    <ligand>
        <name>S-adenosyl-L-methionine</name>
        <dbReference type="ChEBI" id="CHEBI:59789"/>
    </ligand>
</feature>
<dbReference type="InterPro" id="IPR024576">
    <property type="entry name" value="rRNA_MeTfrase_Spb1_DUF3381"/>
</dbReference>
<evidence type="ECO:0000256" key="6">
    <source>
        <dbReference type="ARBA" id="ARBA00022691"/>
    </source>
</evidence>
<evidence type="ECO:0000313" key="13">
    <source>
        <dbReference type="EMBL" id="SBS85102.1"/>
    </source>
</evidence>
<feature type="binding site" evidence="8">
    <location>
        <position position="56"/>
    </location>
    <ligand>
        <name>S-adenosyl-L-methionine</name>
        <dbReference type="ChEBI" id="CHEBI:59789"/>
    </ligand>
</feature>
<comment type="catalytic activity">
    <reaction evidence="8">
        <text>a ribonucleotide in rRNA + S-adenosyl-L-methionine = a 2'-O-methylribonucleotide in rRNA + S-adenosyl-L-homocysteine + H(+)</text>
        <dbReference type="Rhea" id="RHEA:48628"/>
        <dbReference type="Rhea" id="RHEA-COMP:12164"/>
        <dbReference type="Rhea" id="RHEA-COMP:12165"/>
        <dbReference type="ChEBI" id="CHEBI:15378"/>
        <dbReference type="ChEBI" id="CHEBI:57856"/>
        <dbReference type="ChEBI" id="CHEBI:59789"/>
        <dbReference type="ChEBI" id="CHEBI:90675"/>
        <dbReference type="ChEBI" id="CHEBI:90676"/>
    </reaction>
</comment>
<evidence type="ECO:0000256" key="1">
    <source>
        <dbReference type="ARBA" id="ARBA00004604"/>
    </source>
</evidence>
<feature type="active site" description="Proton acceptor" evidence="8">
    <location>
        <position position="158"/>
    </location>
</feature>
<feature type="region of interest" description="Disordered" evidence="9">
    <location>
        <begin position="372"/>
        <end position="493"/>
    </location>
</feature>
<dbReference type="InterPro" id="IPR029063">
    <property type="entry name" value="SAM-dependent_MTases_sf"/>
</dbReference>
<dbReference type="Pfam" id="PF07780">
    <property type="entry name" value="Spb1_C"/>
    <property type="match status" value="1"/>
</dbReference>
<feature type="compositionally biased region" description="Basic residues" evidence="9">
    <location>
        <begin position="461"/>
        <end position="472"/>
    </location>
</feature>
<dbReference type="Proteomes" id="UP000078560">
    <property type="component" value="Unassembled WGS sequence"/>
</dbReference>
<feature type="coiled-coil region" evidence="8">
    <location>
        <begin position="901"/>
        <end position="931"/>
    </location>
</feature>
<evidence type="ECO:0000259" key="10">
    <source>
        <dbReference type="Pfam" id="PF01728"/>
    </source>
</evidence>
<feature type="domain" description="DUF3381" evidence="12">
    <location>
        <begin position="267"/>
        <end position="477"/>
    </location>
</feature>
<feature type="compositionally biased region" description="Basic and acidic residues" evidence="9">
    <location>
        <begin position="574"/>
        <end position="592"/>
    </location>
</feature>
<keyword evidence="3 8" id="KW-0698">rRNA processing</keyword>
<evidence type="ECO:0000256" key="3">
    <source>
        <dbReference type="ARBA" id="ARBA00022552"/>
    </source>
</evidence>
<dbReference type="InterPro" id="IPR028589">
    <property type="entry name" value="SPB1-like"/>
</dbReference>
<feature type="compositionally biased region" description="Basic and acidic residues" evidence="9">
    <location>
        <begin position="473"/>
        <end position="493"/>
    </location>
</feature>
<feature type="domain" description="Ribosomal RNA methyltransferase FtsJ" evidence="10">
    <location>
        <begin position="24"/>
        <end position="201"/>
    </location>
</feature>
<comment type="function">
    <text evidence="8">Probable methyltransferase involved in the maturation of rRNA and in the biogenesis of ribosomal subunits.</text>
</comment>
<keyword evidence="8" id="KW-0175">Coiled coil</keyword>
<feature type="region of interest" description="Disordered" evidence="9">
    <location>
        <begin position="625"/>
        <end position="659"/>
    </location>
</feature>
<feature type="compositionally biased region" description="Basic residues" evidence="9">
    <location>
        <begin position="990"/>
        <end position="1011"/>
    </location>
</feature>
<evidence type="ECO:0000256" key="2">
    <source>
        <dbReference type="ARBA" id="ARBA00022517"/>
    </source>
</evidence>
<organism evidence="13 14">
    <name type="scientific">Plasmodium ovale curtisi</name>
    <dbReference type="NCBI Taxonomy" id="864141"/>
    <lineage>
        <taxon>Eukaryota</taxon>
        <taxon>Sar</taxon>
        <taxon>Alveolata</taxon>
        <taxon>Apicomplexa</taxon>
        <taxon>Aconoidasida</taxon>
        <taxon>Haemosporida</taxon>
        <taxon>Plasmodiidae</taxon>
        <taxon>Plasmodium</taxon>
        <taxon>Plasmodium (Plasmodium)</taxon>
    </lineage>
</organism>
<feature type="compositionally biased region" description="Basic and acidic residues" evidence="9">
    <location>
        <begin position="241"/>
        <end position="253"/>
    </location>
</feature>
<feature type="compositionally biased region" description="Acidic residues" evidence="9">
    <location>
        <begin position="645"/>
        <end position="657"/>
    </location>
</feature>
<protein>
    <recommendedName>
        <fullName evidence="8">Putative rRNA methyltransferase</fullName>
        <ecNumber evidence="8">2.1.1.-</ecNumber>
    </recommendedName>
    <alternativeName>
        <fullName evidence="8">2'-O-ribose RNA methyltransferase SPB1 homolog</fullName>
    </alternativeName>
</protein>
<dbReference type="GO" id="GO:0000463">
    <property type="term" value="P:maturation of LSU-rRNA from tricistronic rRNA transcript (SSU-rRNA, 5.8S rRNA, LSU-rRNA)"/>
    <property type="evidence" value="ECO:0007669"/>
    <property type="project" value="TreeGrafter"/>
</dbReference>
<feature type="binding site" evidence="8">
    <location>
        <position position="118"/>
    </location>
    <ligand>
        <name>S-adenosyl-L-methionine</name>
        <dbReference type="ChEBI" id="CHEBI:59789"/>
    </ligand>
</feature>
<evidence type="ECO:0000313" key="14">
    <source>
        <dbReference type="Proteomes" id="UP000078560"/>
    </source>
</evidence>
<dbReference type="FunFam" id="3.40.50.150:FF:000004">
    <property type="entry name" value="AdoMet-dependent rRNA methyltransferase SPB1"/>
    <property type="match status" value="1"/>
</dbReference>
<evidence type="ECO:0000256" key="5">
    <source>
        <dbReference type="ARBA" id="ARBA00022679"/>
    </source>
</evidence>
<keyword evidence="7 8" id="KW-0539">Nucleus</keyword>
<feature type="region of interest" description="Disordered" evidence="9">
    <location>
        <begin position="988"/>
        <end position="1023"/>
    </location>
</feature>
<dbReference type="HAMAP" id="MF_01547">
    <property type="entry name" value="RNA_methyltr_E"/>
    <property type="match status" value="1"/>
</dbReference>
<dbReference type="InterPro" id="IPR012920">
    <property type="entry name" value="rRNA_MeTfrase_SPB1-like_C"/>
</dbReference>
<dbReference type="Pfam" id="PF11861">
    <property type="entry name" value="DUF3381"/>
    <property type="match status" value="1"/>
</dbReference>
<accession>A0A1A8VWZ0</accession>
<gene>
    <name evidence="13" type="ORF">POVCU2_0029670</name>
</gene>
<dbReference type="GO" id="GO:0030687">
    <property type="term" value="C:preribosome, large subunit precursor"/>
    <property type="evidence" value="ECO:0007669"/>
    <property type="project" value="TreeGrafter"/>
</dbReference>
<reference evidence="14" key="1">
    <citation type="submission" date="2016-05" db="EMBL/GenBank/DDBJ databases">
        <authorList>
            <person name="Naeem Raeece"/>
        </authorList>
    </citation>
    <scope>NUCLEOTIDE SEQUENCE [LARGE SCALE GENOMIC DNA]</scope>
</reference>
<feature type="binding site" evidence="8">
    <location>
        <position position="93"/>
    </location>
    <ligand>
        <name>S-adenosyl-L-methionine</name>
        <dbReference type="ChEBI" id="CHEBI:59789"/>
    </ligand>
</feature>
<dbReference type="AlphaFoldDB" id="A0A1A8VWZ0"/>
<dbReference type="GO" id="GO:0000466">
    <property type="term" value="P:maturation of 5.8S rRNA from tricistronic rRNA transcript (SSU-rRNA, 5.8S rRNA, LSU-rRNA)"/>
    <property type="evidence" value="ECO:0007669"/>
    <property type="project" value="TreeGrafter"/>
</dbReference>
<dbReference type="EC" id="2.1.1.-" evidence="8"/>
<feature type="region of interest" description="Disordered" evidence="9">
    <location>
        <begin position="226"/>
        <end position="256"/>
    </location>
</feature>
<evidence type="ECO:0000256" key="8">
    <source>
        <dbReference type="HAMAP-Rule" id="MF_03163"/>
    </source>
</evidence>
<keyword evidence="2 8" id="KW-0690">Ribosome biogenesis</keyword>
<feature type="region of interest" description="Disordered" evidence="9">
    <location>
        <begin position="565"/>
        <end position="592"/>
    </location>
</feature>
<feature type="region of interest" description="Disordered" evidence="9">
    <location>
        <begin position="515"/>
        <end position="551"/>
    </location>
</feature>
<comment type="similarity">
    <text evidence="8">Belongs to the class I-like SAM-binding methyltransferase superfamily. RNA methyltransferase RlmE family. SPB1 subfamily.</text>
</comment>
<feature type="domain" description="Ribosomal RNA methyltransferase SPB1-like C-terminal" evidence="11">
    <location>
        <begin position="829"/>
        <end position="1001"/>
    </location>
</feature>
<dbReference type="InterPro" id="IPR050082">
    <property type="entry name" value="RNA_methyltr_RlmE"/>
</dbReference>
<dbReference type="PANTHER" id="PTHR10920">
    <property type="entry name" value="RIBOSOMAL RNA METHYLTRANSFERASE"/>
    <property type="match status" value="1"/>
</dbReference>
<dbReference type="SUPFAM" id="SSF53335">
    <property type="entry name" value="S-adenosyl-L-methionine-dependent methyltransferases"/>
    <property type="match status" value="1"/>
</dbReference>